<keyword evidence="2" id="KW-0863">Zinc-finger</keyword>
<dbReference type="Proteomes" id="UP001256547">
    <property type="component" value="Unassembled WGS sequence"/>
</dbReference>
<dbReference type="InterPro" id="IPR017907">
    <property type="entry name" value="Znf_RING_CS"/>
</dbReference>
<dbReference type="RefSeq" id="WP_311924903.1">
    <property type="nucleotide sequence ID" value="NZ_JARPYR010000028.1"/>
</dbReference>
<name>A0ABU3ES09_9ENTE</name>
<sequence>MAMKIDANIEEIKSWVSEEDVCDVLTAFEIIERNDHKMAKKVQITETIVCDICGKPAHGEYNSITYCNGDIVAEMSCPHDLCYECMEEWQYLCEAQAVERYDSLSEEKKERYLHEFKQELNTFKNGNS</sequence>
<protein>
    <recommendedName>
        <fullName evidence="6">RING-type domain-containing protein</fullName>
    </recommendedName>
</protein>
<gene>
    <name evidence="4" type="ORF">P7D39_11630</name>
</gene>
<evidence type="ECO:0000256" key="1">
    <source>
        <dbReference type="ARBA" id="ARBA00022723"/>
    </source>
</evidence>
<keyword evidence="5" id="KW-1185">Reference proteome</keyword>
<accession>A0ABU3ES09</accession>
<dbReference type="PROSITE" id="PS00518">
    <property type="entry name" value="ZF_RING_1"/>
    <property type="match status" value="1"/>
</dbReference>
<dbReference type="EMBL" id="JARPYR010000028">
    <property type="protein sequence ID" value="MDT2597649.1"/>
    <property type="molecule type" value="Genomic_DNA"/>
</dbReference>
<evidence type="ECO:0000256" key="2">
    <source>
        <dbReference type="ARBA" id="ARBA00022771"/>
    </source>
</evidence>
<keyword evidence="1" id="KW-0479">Metal-binding</keyword>
<keyword evidence="3" id="KW-0862">Zinc</keyword>
<proteinExistence type="predicted"/>
<reference evidence="4 5" key="1">
    <citation type="submission" date="2023-03" db="EMBL/GenBank/DDBJ databases">
        <authorList>
            <person name="Shen W."/>
            <person name="Cai J."/>
        </authorList>
    </citation>
    <scope>NUCLEOTIDE SEQUENCE [LARGE SCALE GENOMIC DNA]</scope>
    <source>
        <strain evidence="4 5">P72-2</strain>
    </source>
</reference>
<evidence type="ECO:0000313" key="5">
    <source>
        <dbReference type="Proteomes" id="UP001256547"/>
    </source>
</evidence>
<evidence type="ECO:0008006" key="6">
    <source>
        <dbReference type="Google" id="ProtNLM"/>
    </source>
</evidence>
<evidence type="ECO:0000313" key="4">
    <source>
        <dbReference type="EMBL" id="MDT2597649.1"/>
    </source>
</evidence>
<organism evidence="4 5">
    <name type="scientific">Enterococcus dongliensis</name>
    <dbReference type="NCBI Taxonomy" id="2559925"/>
    <lineage>
        <taxon>Bacteria</taxon>
        <taxon>Bacillati</taxon>
        <taxon>Bacillota</taxon>
        <taxon>Bacilli</taxon>
        <taxon>Lactobacillales</taxon>
        <taxon>Enterococcaceae</taxon>
        <taxon>Enterococcus</taxon>
    </lineage>
</organism>
<comment type="caution">
    <text evidence="4">The sequence shown here is derived from an EMBL/GenBank/DDBJ whole genome shotgun (WGS) entry which is preliminary data.</text>
</comment>
<evidence type="ECO:0000256" key="3">
    <source>
        <dbReference type="ARBA" id="ARBA00022833"/>
    </source>
</evidence>